<feature type="compositionally biased region" description="Low complexity" evidence="1">
    <location>
        <begin position="370"/>
        <end position="386"/>
    </location>
</feature>
<sequence length="1221" mass="132479">MNTRSQSQTIESSENWDDDFEFQRSNEPNILGKHQAAAEPRLSVASSAFIEDWDTEGTQQNIKHSLSMVLGDRKNYPAPALEEWAEPGPSTPTKRSTTQAENWDDDFEDRTEFPTKRHPHAYSLKTRHSYHTPPRLKTASDPENWDDDFETDKADTTPMTKRTRQEAYPDSSDDEAELGFTDKEEDRTVTARSQPQLKLRQSPPPPVPALPLSLLSPVEPFPRSPTVSVFSIPTTSGRNSVGYTSTSHLALRPSVSGGSLAMLPPSPPIHRERRRLRKKSRPPHIENNVFELIEEQHDSPPPLPPSTPERPSTSPLPQSDTGSTGPQKTPLLSRIGSVKRWGVRKKRASTGPAEVMMHELGHEDQEHTPRPTSSLASVSSPSTRPSWFFRSGGAPGSGSPPPPPTAELKHEKSMNSMYSPVLSTPSKLSKRKSSKMLDPSSSSEVVGTPGKPSLFSTARRPTSMQVPQGKVISTSTGTRHTSYGSSVGRAASKTFGYPNESVEDLQPREGSRGFMGGMRKISLVSGTKHKRKKSTAEVTSLPPVPMSPPPPLPDEPEHPDQLLPPIELQPPSPPRTLNGATASHSAPINISQGVESLFVPSSSAPASLSPKSSPVSASRTSPGKASSPQSASLGRATQVPLSSSSGVAIPRRNSLGDLKIPARISQAQISLKRDLGMVREFAASVDKLKELQAIHHHLVAEVHTVLESSPLSRATSPHMAHLARPRSRLRSNTEPKSSFSGHKHLAATLNAITTKYKIPWECAELLIELGGGAPSPASPQPTTVSAQAAQSDIDLRKSRERAVTLSGEGSGLPSGFVASAATGQSNLSWRSSSGRHDLTQRQLILLRDILNSSDGALPDDALIPEETRVNQQWRWGDAMSSTVTLPSEDSMQASQDGKKKRHSRMGMSGLRDMLRSLKRGHSGQPPPPLPASTTSLSTQSSMGSQSQHHYPHVHLSQSHAQRSSKLSTGPESARHTRDAPNSPYGGQSLKHKTSPRRPSLASIFRLGQKNKNVSSGAESSLDSAHGSRCASRGSATTEEEDWDQIDSVTDLDGAARALGIDGSDTIKGKKGRSPYLNHSHDMRPMSPKRAACSSQTSLKCEPSLRSIRPMRSTRLSNVEEVVDDRQTRSNSKAQNRVSLPRTSPSRPPSRNYKLAMSGSVRSAPPQPPDGDSSLFSEFKLSMTPENIKPLLDNAREVHLRLNECIREVRALLDASTNLPSS</sequence>
<feature type="compositionally biased region" description="Polar residues" evidence="1">
    <location>
        <begin position="454"/>
        <end position="485"/>
    </location>
</feature>
<feature type="compositionally biased region" description="Polar residues" evidence="1">
    <location>
        <begin position="955"/>
        <end position="970"/>
    </location>
</feature>
<feature type="region of interest" description="Disordered" evidence="1">
    <location>
        <begin position="773"/>
        <end position="793"/>
    </location>
</feature>
<feature type="region of interest" description="Disordered" evidence="1">
    <location>
        <begin position="1061"/>
        <end position="1172"/>
    </location>
</feature>
<dbReference type="InParanoid" id="A0A0D0ARG0"/>
<dbReference type="EMBL" id="KN835295">
    <property type="protein sequence ID" value="KIK40644.1"/>
    <property type="molecule type" value="Genomic_DNA"/>
</dbReference>
<feature type="compositionally biased region" description="Low complexity" evidence="1">
    <location>
        <begin position="600"/>
        <end position="622"/>
    </location>
</feature>
<evidence type="ECO:0000313" key="3">
    <source>
        <dbReference type="Proteomes" id="UP000054485"/>
    </source>
</evidence>
<feature type="compositionally biased region" description="Low complexity" evidence="1">
    <location>
        <begin position="931"/>
        <end position="948"/>
    </location>
</feature>
<feature type="compositionally biased region" description="Pro residues" evidence="1">
    <location>
        <begin position="299"/>
        <end position="308"/>
    </location>
</feature>
<feature type="region of interest" description="Disordered" evidence="1">
    <location>
        <begin position="882"/>
        <end position="997"/>
    </location>
</feature>
<feature type="region of interest" description="Disordered" evidence="1">
    <location>
        <begin position="80"/>
        <end position="211"/>
    </location>
</feature>
<protein>
    <submittedName>
        <fullName evidence="2">Uncharacterized protein</fullName>
    </submittedName>
</protein>
<feature type="region of interest" description="Disordered" evidence="1">
    <location>
        <begin position="1009"/>
        <end position="1042"/>
    </location>
</feature>
<evidence type="ECO:0000256" key="1">
    <source>
        <dbReference type="SAM" id="MobiDB-lite"/>
    </source>
</evidence>
<dbReference type="OrthoDB" id="2554322at2759"/>
<dbReference type="HOGENOM" id="CLU_250031_0_0_1"/>
<gene>
    <name evidence="2" type="ORF">CY34DRAFT_807002</name>
</gene>
<keyword evidence="3" id="KW-1185">Reference proteome</keyword>
<feature type="compositionally biased region" description="Polar residues" evidence="1">
    <location>
        <begin position="91"/>
        <end position="101"/>
    </location>
</feature>
<feature type="region of interest" description="Disordered" evidence="1">
    <location>
        <begin position="710"/>
        <end position="740"/>
    </location>
</feature>
<feature type="region of interest" description="Disordered" evidence="1">
    <location>
        <begin position="1"/>
        <end position="37"/>
    </location>
</feature>
<name>A0A0D0ARG0_9AGAM</name>
<reference evidence="3" key="2">
    <citation type="submission" date="2015-01" db="EMBL/GenBank/DDBJ databases">
        <title>Evolutionary Origins and Diversification of the Mycorrhizal Mutualists.</title>
        <authorList>
            <consortium name="DOE Joint Genome Institute"/>
            <consortium name="Mycorrhizal Genomics Consortium"/>
            <person name="Kohler A."/>
            <person name="Kuo A."/>
            <person name="Nagy L.G."/>
            <person name="Floudas D."/>
            <person name="Copeland A."/>
            <person name="Barry K.W."/>
            <person name="Cichocki N."/>
            <person name="Veneault-Fourrey C."/>
            <person name="LaButti K."/>
            <person name="Lindquist E.A."/>
            <person name="Lipzen A."/>
            <person name="Lundell T."/>
            <person name="Morin E."/>
            <person name="Murat C."/>
            <person name="Riley R."/>
            <person name="Ohm R."/>
            <person name="Sun H."/>
            <person name="Tunlid A."/>
            <person name="Henrissat B."/>
            <person name="Grigoriev I.V."/>
            <person name="Hibbett D.S."/>
            <person name="Martin F."/>
        </authorList>
    </citation>
    <scope>NUCLEOTIDE SEQUENCE [LARGE SCALE GENOMIC DNA]</scope>
    <source>
        <strain evidence="3">UH-Slu-Lm8-n1</strain>
    </source>
</reference>
<feature type="compositionally biased region" description="Polar residues" evidence="1">
    <location>
        <begin position="414"/>
        <end position="425"/>
    </location>
</feature>
<feature type="compositionally biased region" description="Polar residues" evidence="1">
    <location>
        <begin position="1"/>
        <end position="13"/>
    </location>
</feature>
<feature type="compositionally biased region" description="Polar residues" evidence="1">
    <location>
        <begin position="1009"/>
        <end position="1022"/>
    </location>
</feature>
<feature type="compositionally biased region" description="Polar residues" evidence="1">
    <location>
        <begin position="318"/>
        <end position="327"/>
    </location>
</feature>
<feature type="compositionally biased region" description="Polar residues" evidence="1">
    <location>
        <begin position="882"/>
        <end position="895"/>
    </location>
</feature>
<accession>A0A0D0ARG0</accession>
<feature type="compositionally biased region" description="Basic residues" evidence="1">
    <location>
        <begin position="116"/>
        <end position="130"/>
    </location>
</feature>
<dbReference type="AlphaFoldDB" id="A0A0D0ARG0"/>
<feature type="region of interest" description="Disordered" evidence="1">
    <location>
        <begin position="600"/>
        <end position="651"/>
    </location>
</feature>
<feature type="compositionally biased region" description="Polar residues" evidence="1">
    <location>
        <begin position="780"/>
        <end position="790"/>
    </location>
</feature>
<feature type="region of interest" description="Disordered" evidence="1">
    <location>
        <begin position="255"/>
        <end position="584"/>
    </location>
</feature>
<dbReference type="Proteomes" id="UP000054485">
    <property type="component" value="Unassembled WGS sequence"/>
</dbReference>
<feature type="compositionally biased region" description="Low complexity" evidence="1">
    <location>
        <begin position="1136"/>
        <end position="1150"/>
    </location>
</feature>
<feature type="compositionally biased region" description="Basic and acidic residues" evidence="1">
    <location>
        <begin position="356"/>
        <end position="369"/>
    </location>
</feature>
<evidence type="ECO:0000313" key="2">
    <source>
        <dbReference type="EMBL" id="KIK40644.1"/>
    </source>
</evidence>
<feature type="compositionally biased region" description="Pro residues" evidence="1">
    <location>
        <begin position="542"/>
        <end position="553"/>
    </location>
</feature>
<proteinExistence type="predicted"/>
<feature type="compositionally biased region" description="Polar residues" evidence="1">
    <location>
        <begin position="623"/>
        <end position="632"/>
    </location>
</feature>
<feature type="compositionally biased region" description="Polar residues" evidence="1">
    <location>
        <begin position="730"/>
        <end position="740"/>
    </location>
</feature>
<feature type="compositionally biased region" description="Basic residues" evidence="1">
    <location>
        <begin position="271"/>
        <end position="282"/>
    </location>
</feature>
<organism evidence="2 3">
    <name type="scientific">Suillus luteus UH-Slu-Lm8-n1</name>
    <dbReference type="NCBI Taxonomy" id="930992"/>
    <lineage>
        <taxon>Eukaryota</taxon>
        <taxon>Fungi</taxon>
        <taxon>Dikarya</taxon>
        <taxon>Basidiomycota</taxon>
        <taxon>Agaricomycotina</taxon>
        <taxon>Agaricomycetes</taxon>
        <taxon>Agaricomycetidae</taxon>
        <taxon>Boletales</taxon>
        <taxon>Suillineae</taxon>
        <taxon>Suillaceae</taxon>
        <taxon>Suillus</taxon>
    </lineage>
</organism>
<reference evidence="2 3" key="1">
    <citation type="submission" date="2014-04" db="EMBL/GenBank/DDBJ databases">
        <authorList>
            <consortium name="DOE Joint Genome Institute"/>
            <person name="Kuo A."/>
            <person name="Ruytinx J."/>
            <person name="Rineau F."/>
            <person name="Colpaert J."/>
            <person name="Kohler A."/>
            <person name="Nagy L.G."/>
            <person name="Floudas D."/>
            <person name="Copeland A."/>
            <person name="Barry K.W."/>
            <person name="Cichocki N."/>
            <person name="Veneault-Fourrey C."/>
            <person name="LaButti K."/>
            <person name="Lindquist E.A."/>
            <person name="Lipzen A."/>
            <person name="Lundell T."/>
            <person name="Morin E."/>
            <person name="Murat C."/>
            <person name="Sun H."/>
            <person name="Tunlid A."/>
            <person name="Henrissat B."/>
            <person name="Grigoriev I.V."/>
            <person name="Hibbett D.S."/>
            <person name="Martin F."/>
            <person name="Nordberg H.P."/>
            <person name="Cantor M.N."/>
            <person name="Hua S.X."/>
        </authorList>
    </citation>
    <scope>NUCLEOTIDE SEQUENCE [LARGE SCALE GENOMIC DNA]</scope>
    <source>
        <strain evidence="2 3">UH-Slu-Lm8-n1</strain>
    </source>
</reference>
<feature type="compositionally biased region" description="Basic and acidic residues" evidence="1">
    <location>
        <begin position="180"/>
        <end position="189"/>
    </location>
</feature>